<evidence type="ECO:0000313" key="3">
    <source>
        <dbReference type="Proteomes" id="UP000319908"/>
    </source>
</evidence>
<keyword evidence="3" id="KW-1185">Reference proteome</keyword>
<sequence>MIIFVAALAFCVIACLILSAFFACIGIYFTRKAITGRIQFMEAKDWKRVRRRLNDSHEETQVAVATDHLRGLLADE</sequence>
<name>A0A5C6BYL9_9BACT</name>
<evidence type="ECO:0000313" key="2">
    <source>
        <dbReference type="EMBL" id="TWU15974.1"/>
    </source>
</evidence>
<evidence type="ECO:0000256" key="1">
    <source>
        <dbReference type="SAM" id="Phobius"/>
    </source>
</evidence>
<keyword evidence="1" id="KW-1133">Transmembrane helix</keyword>
<feature type="transmembrane region" description="Helical" evidence="1">
    <location>
        <begin position="6"/>
        <end position="29"/>
    </location>
</feature>
<dbReference type="EMBL" id="SJPU01000002">
    <property type="protein sequence ID" value="TWU15974.1"/>
    <property type="molecule type" value="Genomic_DNA"/>
</dbReference>
<accession>A0A5C6BYL9</accession>
<dbReference type="AlphaFoldDB" id="A0A5C6BYL9"/>
<reference evidence="2 3" key="1">
    <citation type="journal article" date="2020" name="Antonie Van Leeuwenhoek">
        <title>Rhodopirellula heiligendammensis sp. nov., Rhodopirellula pilleata sp. nov., and Rhodopirellula solitaria sp. nov. isolated from natural or artificial marine surfaces in Northern Germany and California, USA, and emended description of the genus Rhodopirellula.</title>
        <authorList>
            <person name="Kallscheuer N."/>
            <person name="Wiegand S."/>
            <person name="Jogler M."/>
            <person name="Boedeker C."/>
            <person name="Peeters S.H."/>
            <person name="Rast P."/>
            <person name="Heuer A."/>
            <person name="Jetten M.S.M."/>
            <person name="Rohde M."/>
            <person name="Jogler C."/>
        </authorList>
    </citation>
    <scope>NUCLEOTIDE SEQUENCE [LARGE SCALE GENOMIC DNA]</scope>
    <source>
        <strain evidence="2 3">Poly21</strain>
    </source>
</reference>
<protein>
    <submittedName>
        <fullName evidence="2">Uncharacterized protein</fullName>
    </submittedName>
</protein>
<keyword evidence="1" id="KW-0812">Transmembrane</keyword>
<proteinExistence type="predicted"/>
<keyword evidence="1" id="KW-0472">Membrane</keyword>
<gene>
    <name evidence="2" type="ORF">Poly21_31780</name>
</gene>
<dbReference type="RefSeq" id="WP_146407724.1">
    <property type="nucleotide sequence ID" value="NZ_SJPU01000002.1"/>
</dbReference>
<comment type="caution">
    <text evidence="2">The sequence shown here is derived from an EMBL/GenBank/DDBJ whole genome shotgun (WGS) entry which is preliminary data.</text>
</comment>
<organism evidence="2 3">
    <name type="scientific">Allorhodopirellula heiligendammensis</name>
    <dbReference type="NCBI Taxonomy" id="2714739"/>
    <lineage>
        <taxon>Bacteria</taxon>
        <taxon>Pseudomonadati</taxon>
        <taxon>Planctomycetota</taxon>
        <taxon>Planctomycetia</taxon>
        <taxon>Pirellulales</taxon>
        <taxon>Pirellulaceae</taxon>
        <taxon>Allorhodopirellula</taxon>
    </lineage>
</organism>
<dbReference type="Proteomes" id="UP000319908">
    <property type="component" value="Unassembled WGS sequence"/>
</dbReference>